<comment type="similarity">
    <text evidence="2 9">Belongs to the G-protein coupled receptor 1 family.</text>
</comment>
<dbReference type="InterPro" id="IPR017452">
    <property type="entry name" value="GPCR_Rhodpsn_7TM"/>
</dbReference>
<protein>
    <submittedName>
        <fullName evidence="12">Putative neuropeptide receptor</fullName>
    </submittedName>
</protein>
<dbReference type="PRINTS" id="PR00237">
    <property type="entry name" value="GPCRRHODOPSN"/>
</dbReference>
<dbReference type="CDD" id="cd00637">
    <property type="entry name" value="7tm_classA_rhodopsin-like"/>
    <property type="match status" value="1"/>
</dbReference>
<dbReference type="OrthoDB" id="5975505at2759"/>
<feature type="domain" description="G-protein coupled receptors family 1 profile" evidence="11">
    <location>
        <begin position="25"/>
        <end position="220"/>
    </location>
</feature>
<evidence type="ECO:0000256" key="10">
    <source>
        <dbReference type="SAM" id="Phobius"/>
    </source>
</evidence>
<evidence type="ECO:0000256" key="4">
    <source>
        <dbReference type="ARBA" id="ARBA00022989"/>
    </source>
</evidence>
<evidence type="ECO:0000256" key="3">
    <source>
        <dbReference type="ARBA" id="ARBA00022692"/>
    </source>
</evidence>
<gene>
    <name evidence="12" type="ORF">NPIL_677591</name>
</gene>
<proteinExistence type="inferred from homology"/>
<feature type="transmembrane region" description="Helical" evidence="10">
    <location>
        <begin position="57"/>
        <end position="76"/>
    </location>
</feature>
<dbReference type="Gene3D" id="1.20.1070.10">
    <property type="entry name" value="Rhodopsin 7-helix transmembrane proteins"/>
    <property type="match status" value="1"/>
</dbReference>
<dbReference type="SUPFAM" id="SSF81321">
    <property type="entry name" value="Family A G protein-coupled receptor-like"/>
    <property type="match status" value="1"/>
</dbReference>
<dbReference type="GO" id="GO:0016020">
    <property type="term" value="C:membrane"/>
    <property type="evidence" value="ECO:0007669"/>
    <property type="project" value="UniProtKB-SubCell"/>
</dbReference>
<dbReference type="InterPro" id="IPR000276">
    <property type="entry name" value="GPCR_Rhodpsn"/>
</dbReference>
<evidence type="ECO:0000313" key="13">
    <source>
        <dbReference type="Proteomes" id="UP000887013"/>
    </source>
</evidence>
<keyword evidence="7 9" id="KW-0675">Receptor</keyword>
<feature type="transmembrane region" description="Helical" evidence="10">
    <location>
        <begin position="108"/>
        <end position="132"/>
    </location>
</feature>
<dbReference type="Proteomes" id="UP000887013">
    <property type="component" value="Unassembled WGS sequence"/>
</dbReference>
<keyword evidence="6 10" id="KW-0472">Membrane</keyword>
<keyword evidence="5 9" id="KW-0297">G-protein coupled receptor</keyword>
<name>A0A8X6PHV3_NEPPI</name>
<organism evidence="12 13">
    <name type="scientific">Nephila pilipes</name>
    <name type="common">Giant wood spider</name>
    <name type="synonym">Nephila maculata</name>
    <dbReference type="NCBI Taxonomy" id="299642"/>
    <lineage>
        <taxon>Eukaryota</taxon>
        <taxon>Metazoa</taxon>
        <taxon>Ecdysozoa</taxon>
        <taxon>Arthropoda</taxon>
        <taxon>Chelicerata</taxon>
        <taxon>Arachnida</taxon>
        <taxon>Araneae</taxon>
        <taxon>Araneomorphae</taxon>
        <taxon>Entelegynae</taxon>
        <taxon>Araneoidea</taxon>
        <taxon>Nephilidae</taxon>
        <taxon>Nephila</taxon>
    </lineage>
</organism>
<feature type="transmembrane region" description="Helical" evidence="10">
    <location>
        <begin position="18"/>
        <end position="36"/>
    </location>
</feature>
<keyword evidence="8 9" id="KW-0807">Transducer</keyword>
<dbReference type="PANTHER" id="PTHR24238">
    <property type="entry name" value="G-PROTEIN COUPLED RECEPTOR"/>
    <property type="match status" value="1"/>
</dbReference>
<keyword evidence="3 9" id="KW-0812">Transmembrane</keyword>
<keyword evidence="13" id="KW-1185">Reference proteome</keyword>
<comment type="caution">
    <text evidence="12">The sequence shown here is derived from an EMBL/GenBank/DDBJ whole genome shotgun (WGS) entry which is preliminary data.</text>
</comment>
<comment type="subcellular location">
    <subcellularLocation>
        <location evidence="1">Membrane</location>
        <topology evidence="1">Multi-pass membrane protein</topology>
    </subcellularLocation>
</comment>
<dbReference type="EMBL" id="BMAW01116069">
    <property type="protein sequence ID" value="GFT68976.1"/>
    <property type="molecule type" value="Genomic_DNA"/>
</dbReference>
<evidence type="ECO:0000256" key="8">
    <source>
        <dbReference type="ARBA" id="ARBA00023224"/>
    </source>
</evidence>
<sequence length="249" mass="29208">MLIELSRLSIYCAKERCINFLACLTATTLTLTAIACERFIAITFPLHSRITKHRNRLVITFIWVVSVIVSTPFLIVKRYTANQKRNFPEVSCEDDWDSLSKTYPLKQIYYTFMTMTLFFLPVIIMIALYLIVVRQLHELQVPGETNINVHQHNKMKVTKRVCIILVSFIVCWSPMQVATLYSNVWLSGTQEEELPSWFQHFEYTSIFLVHFNCALNPLMYAVLSRDFLRSLCNVFKCKVTRQLRRPNTF</sequence>
<reference evidence="12" key="1">
    <citation type="submission" date="2020-08" db="EMBL/GenBank/DDBJ databases">
        <title>Multicomponent nature underlies the extraordinary mechanical properties of spider dragline silk.</title>
        <authorList>
            <person name="Kono N."/>
            <person name="Nakamura H."/>
            <person name="Mori M."/>
            <person name="Yoshida Y."/>
            <person name="Ohtoshi R."/>
            <person name="Malay A.D."/>
            <person name="Moran D.A.P."/>
            <person name="Tomita M."/>
            <person name="Numata K."/>
            <person name="Arakawa K."/>
        </authorList>
    </citation>
    <scope>NUCLEOTIDE SEQUENCE</scope>
</reference>
<evidence type="ECO:0000256" key="1">
    <source>
        <dbReference type="ARBA" id="ARBA00004141"/>
    </source>
</evidence>
<evidence type="ECO:0000256" key="5">
    <source>
        <dbReference type="ARBA" id="ARBA00023040"/>
    </source>
</evidence>
<evidence type="ECO:0000256" key="9">
    <source>
        <dbReference type="RuleBase" id="RU000688"/>
    </source>
</evidence>
<dbReference type="GO" id="GO:0004930">
    <property type="term" value="F:G protein-coupled receptor activity"/>
    <property type="evidence" value="ECO:0007669"/>
    <property type="project" value="UniProtKB-KW"/>
</dbReference>
<accession>A0A8X6PHV3</accession>
<evidence type="ECO:0000256" key="2">
    <source>
        <dbReference type="ARBA" id="ARBA00010663"/>
    </source>
</evidence>
<keyword evidence="4 10" id="KW-1133">Transmembrane helix</keyword>
<dbReference type="AlphaFoldDB" id="A0A8X6PHV3"/>
<evidence type="ECO:0000259" key="11">
    <source>
        <dbReference type="PROSITE" id="PS50262"/>
    </source>
</evidence>
<evidence type="ECO:0000256" key="7">
    <source>
        <dbReference type="ARBA" id="ARBA00023170"/>
    </source>
</evidence>
<dbReference type="Pfam" id="PF00001">
    <property type="entry name" value="7tm_1"/>
    <property type="match status" value="1"/>
</dbReference>
<evidence type="ECO:0000256" key="6">
    <source>
        <dbReference type="ARBA" id="ARBA00023136"/>
    </source>
</evidence>
<evidence type="ECO:0000313" key="12">
    <source>
        <dbReference type="EMBL" id="GFT68976.1"/>
    </source>
</evidence>
<dbReference type="PROSITE" id="PS50262">
    <property type="entry name" value="G_PROTEIN_RECEP_F1_2"/>
    <property type="match status" value="1"/>
</dbReference>
<dbReference type="PROSITE" id="PS00237">
    <property type="entry name" value="G_PROTEIN_RECEP_F1_1"/>
    <property type="match status" value="1"/>
</dbReference>